<dbReference type="EMBL" id="BMFN01000002">
    <property type="protein sequence ID" value="GGF69565.1"/>
    <property type="molecule type" value="Genomic_DNA"/>
</dbReference>
<reference evidence="1 2" key="1">
    <citation type="journal article" date="2019" name="Int. J. Syst. Evol. Microbiol.">
        <title>The Global Catalogue of Microorganisms (GCM) 10K type strain sequencing project: providing services to taxonomists for standard genome sequencing and annotation.</title>
        <authorList>
            <consortium name="The Broad Institute Genomics Platform"/>
            <consortium name="The Broad Institute Genome Sequencing Center for Infectious Disease"/>
            <person name="Wu L."/>
            <person name="Ma J."/>
        </authorList>
    </citation>
    <scope>NUCLEOTIDE SEQUENCE [LARGE SCALE GENOMIC DNA]</scope>
    <source>
        <strain evidence="1 2">CGMCC 1.12720</strain>
    </source>
</reference>
<organism evidence="1 2">
    <name type="scientific">Hymenobacter qilianensis</name>
    <dbReference type="NCBI Taxonomy" id="1385715"/>
    <lineage>
        <taxon>Bacteria</taxon>
        <taxon>Pseudomonadati</taxon>
        <taxon>Bacteroidota</taxon>
        <taxon>Cytophagia</taxon>
        <taxon>Cytophagales</taxon>
        <taxon>Hymenobacteraceae</taxon>
        <taxon>Hymenobacter</taxon>
    </lineage>
</organism>
<accession>A0ACB5PT68</accession>
<comment type="caution">
    <text evidence="1">The sequence shown here is derived from an EMBL/GenBank/DDBJ whole genome shotgun (WGS) entry which is preliminary data.</text>
</comment>
<dbReference type="Proteomes" id="UP000605392">
    <property type="component" value="Unassembled WGS sequence"/>
</dbReference>
<evidence type="ECO:0000313" key="1">
    <source>
        <dbReference type="EMBL" id="GGF69565.1"/>
    </source>
</evidence>
<name>A0ACB5PT68_9BACT</name>
<evidence type="ECO:0000313" key="2">
    <source>
        <dbReference type="Proteomes" id="UP000605392"/>
    </source>
</evidence>
<gene>
    <name evidence="1" type="primary">glcD</name>
    <name evidence="1" type="ORF">GCM10011375_25790</name>
</gene>
<protein>
    <submittedName>
        <fullName evidence="1">Dehydrogenase</fullName>
    </submittedName>
</protein>
<keyword evidence="2" id="KW-1185">Reference proteome</keyword>
<sequence>MNFQPLTPELLVAFEAIVGPAHLFTAQRAEAAATADAYADYGRDHTEDLHFAPDVVLRPANAEEISQIVRLCHQHHIPVTPRGAGTGLSGGALPIHHGVVLSTERLNKIIEIDERNLQATVEPGVINQVFQEAVQAKGLFYPPDPASKGSCFLGGNLSQSSGGPKAVKYGVTKDYVLNLQVVLPTGDIIWTGANVLKNATGYNLTQLMVGSEGTLGIITRVVFRLIPHPKQDIVLLVPFRDQTQAAAAVSEIFRAGIVPSGMEFMEREAIEWSARYLNIPLNLPPDITAHLLIELDGNELEQLYKDAELVYGVLEKYDIGEILLADTAAQKEELWKIRRNVGNAVRYNSVYKEEDTVVPRAELPTLLKGVKEIGQRYGFTSVCYGHAGDGNLHVNIIRGDLDDTMWHEGLAAPIREIFQLCVKLGGTISGEHGIGLVQKPYIGIALGEVQLNMMRGIKSVFDPHGIMNPGKIF</sequence>
<proteinExistence type="predicted"/>